<evidence type="ECO:0000256" key="1">
    <source>
        <dbReference type="SAM" id="MobiDB-lite"/>
    </source>
</evidence>
<protein>
    <submittedName>
        <fullName evidence="2">Uncharacterized protein</fullName>
    </submittedName>
</protein>
<feature type="region of interest" description="Disordered" evidence="1">
    <location>
        <begin position="45"/>
        <end position="74"/>
    </location>
</feature>
<organism evidence="2 3">
    <name type="scientific">Rhynchosporium secalis</name>
    <name type="common">Barley scald fungus</name>
    <dbReference type="NCBI Taxonomy" id="38038"/>
    <lineage>
        <taxon>Eukaryota</taxon>
        <taxon>Fungi</taxon>
        <taxon>Dikarya</taxon>
        <taxon>Ascomycota</taxon>
        <taxon>Pezizomycotina</taxon>
        <taxon>Leotiomycetes</taxon>
        <taxon>Helotiales</taxon>
        <taxon>Ploettnerulaceae</taxon>
        <taxon>Rhynchosporium</taxon>
    </lineage>
</organism>
<reference evidence="3" key="1">
    <citation type="submission" date="2016-03" db="EMBL/GenBank/DDBJ databases">
        <authorList>
            <person name="Guldener U."/>
        </authorList>
    </citation>
    <scope>NUCLEOTIDE SEQUENCE [LARGE SCALE GENOMIC DNA]</scope>
</reference>
<dbReference type="EMBL" id="FJVC01000481">
    <property type="protein sequence ID" value="CZT51218.1"/>
    <property type="molecule type" value="Genomic_DNA"/>
</dbReference>
<sequence length="96" mass="10706">MSLRITSQVVSVGNPDYNALLDLKTKSNEIHHEVCLLHQSFVPTGEKPAMRDLRPRVSPSHAKSTSKDERVNDRIAHRAVALTPLGQTPRLEESLL</sequence>
<keyword evidence="3" id="KW-1185">Reference proteome</keyword>
<gene>
    <name evidence="2" type="ORF">RSE6_12338</name>
</gene>
<evidence type="ECO:0000313" key="2">
    <source>
        <dbReference type="EMBL" id="CZT51218.1"/>
    </source>
</evidence>
<dbReference type="AlphaFoldDB" id="A0A1E1MQ53"/>
<feature type="compositionally biased region" description="Basic and acidic residues" evidence="1">
    <location>
        <begin position="65"/>
        <end position="74"/>
    </location>
</feature>
<accession>A0A1E1MQ53</accession>
<dbReference type="Proteomes" id="UP000177625">
    <property type="component" value="Unassembled WGS sequence"/>
</dbReference>
<name>A0A1E1MQ53_RHYSE</name>
<evidence type="ECO:0000313" key="3">
    <source>
        <dbReference type="Proteomes" id="UP000177625"/>
    </source>
</evidence>
<proteinExistence type="predicted"/>